<sequence length="142" mass="16004">MTAIILSPGTERKLLPHRKDQRKCYDGYQESGVPLSSSQRVSLTTGAKSTISFKPSRFHREDEDVGNLVIRFVFQEKLAVKPRDEAKGARLTARTTDDMVRCNVFPLTFGARRRAPSRAPRSTSTPEPSTSDMSHSLPLWRE</sequence>
<dbReference type="AlphaFoldDB" id="A0A426Y912"/>
<accession>A0A426Y912</accession>
<organism evidence="2 3">
    <name type="scientific">Ensete ventricosum</name>
    <name type="common">Abyssinian banana</name>
    <name type="synonym">Musa ensete</name>
    <dbReference type="NCBI Taxonomy" id="4639"/>
    <lineage>
        <taxon>Eukaryota</taxon>
        <taxon>Viridiplantae</taxon>
        <taxon>Streptophyta</taxon>
        <taxon>Embryophyta</taxon>
        <taxon>Tracheophyta</taxon>
        <taxon>Spermatophyta</taxon>
        <taxon>Magnoliopsida</taxon>
        <taxon>Liliopsida</taxon>
        <taxon>Zingiberales</taxon>
        <taxon>Musaceae</taxon>
        <taxon>Ensete</taxon>
    </lineage>
</organism>
<dbReference type="Proteomes" id="UP000287651">
    <property type="component" value="Unassembled WGS sequence"/>
</dbReference>
<evidence type="ECO:0000313" key="2">
    <source>
        <dbReference type="EMBL" id="RRT48221.1"/>
    </source>
</evidence>
<protein>
    <submittedName>
        <fullName evidence="2">Uncharacterized protein</fullName>
    </submittedName>
</protein>
<name>A0A426Y912_ENSVE</name>
<comment type="caution">
    <text evidence="2">The sequence shown here is derived from an EMBL/GenBank/DDBJ whole genome shotgun (WGS) entry which is preliminary data.</text>
</comment>
<reference evidence="2 3" key="1">
    <citation type="journal article" date="2014" name="Agronomy (Basel)">
        <title>A Draft Genome Sequence for Ensete ventricosum, the Drought-Tolerant Tree Against Hunger.</title>
        <authorList>
            <person name="Harrison J."/>
            <person name="Moore K.A."/>
            <person name="Paszkiewicz K."/>
            <person name="Jones T."/>
            <person name="Grant M."/>
            <person name="Ambacheew D."/>
            <person name="Muzemil S."/>
            <person name="Studholme D.J."/>
        </authorList>
    </citation>
    <scope>NUCLEOTIDE SEQUENCE [LARGE SCALE GENOMIC DNA]</scope>
</reference>
<feature type="compositionally biased region" description="Low complexity" evidence="1">
    <location>
        <begin position="117"/>
        <end position="131"/>
    </location>
</feature>
<gene>
    <name evidence="2" type="ORF">B296_00049144</name>
</gene>
<evidence type="ECO:0000256" key="1">
    <source>
        <dbReference type="SAM" id="MobiDB-lite"/>
    </source>
</evidence>
<proteinExistence type="predicted"/>
<evidence type="ECO:0000313" key="3">
    <source>
        <dbReference type="Proteomes" id="UP000287651"/>
    </source>
</evidence>
<feature type="region of interest" description="Disordered" evidence="1">
    <location>
        <begin position="111"/>
        <end position="142"/>
    </location>
</feature>
<dbReference type="EMBL" id="AMZH03014099">
    <property type="protein sequence ID" value="RRT48221.1"/>
    <property type="molecule type" value="Genomic_DNA"/>
</dbReference>